<dbReference type="EMBL" id="PYGA01000002">
    <property type="protein sequence ID" value="PSL00039.1"/>
    <property type="molecule type" value="Genomic_DNA"/>
</dbReference>
<dbReference type="InterPro" id="IPR002645">
    <property type="entry name" value="STAS_dom"/>
</dbReference>
<reference evidence="3 4" key="1">
    <citation type="submission" date="2018-03" db="EMBL/GenBank/DDBJ databases">
        <title>Genomic Encyclopedia of Archaeal and Bacterial Type Strains, Phase II (KMG-II): from individual species to whole genera.</title>
        <authorList>
            <person name="Goeker M."/>
        </authorList>
    </citation>
    <scope>NUCLEOTIDE SEQUENCE [LARGE SCALE GENOMIC DNA]</scope>
    <source>
        <strain evidence="3 4">DSM 45312</strain>
    </source>
</reference>
<dbReference type="PROSITE" id="PS50801">
    <property type="entry name" value="STAS"/>
    <property type="match status" value="1"/>
</dbReference>
<comment type="caution">
    <text evidence="3">The sequence shown here is derived from an EMBL/GenBank/DDBJ whole genome shotgun (WGS) entry which is preliminary data.</text>
</comment>
<evidence type="ECO:0000313" key="4">
    <source>
        <dbReference type="Proteomes" id="UP000240542"/>
    </source>
</evidence>
<keyword evidence="4" id="KW-1185">Reference proteome</keyword>
<dbReference type="PANTHER" id="PTHR33495:SF2">
    <property type="entry name" value="ANTI-SIGMA FACTOR ANTAGONIST TM_1081-RELATED"/>
    <property type="match status" value="1"/>
</dbReference>
<dbReference type="Pfam" id="PF01740">
    <property type="entry name" value="STAS"/>
    <property type="match status" value="1"/>
</dbReference>
<dbReference type="Proteomes" id="UP000240542">
    <property type="component" value="Unassembled WGS sequence"/>
</dbReference>
<dbReference type="InterPro" id="IPR036513">
    <property type="entry name" value="STAS_dom_sf"/>
</dbReference>
<dbReference type="OrthoDB" id="3428850at2"/>
<dbReference type="PANTHER" id="PTHR33495">
    <property type="entry name" value="ANTI-SIGMA FACTOR ANTAGONIST TM_1081-RELATED-RELATED"/>
    <property type="match status" value="1"/>
</dbReference>
<dbReference type="Gene3D" id="3.30.750.24">
    <property type="entry name" value="STAS domain"/>
    <property type="match status" value="1"/>
</dbReference>
<organism evidence="3 4">
    <name type="scientific">Murinocardiopsis flavida</name>
    <dbReference type="NCBI Taxonomy" id="645275"/>
    <lineage>
        <taxon>Bacteria</taxon>
        <taxon>Bacillati</taxon>
        <taxon>Actinomycetota</taxon>
        <taxon>Actinomycetes</taxon>
        <taxon>Streptosporangiales</taxon>
        <taxon>Nocardiopsidaceae</taxon>
        <taxon>Murinocardiopsis</taxon>
    </lineage>
</organism>
<evidence type="ECO:0000259" key="2">
    <source>
        <dbReference type="PROSITE" id="PS50801"/>
    </source>
</evidence>
<protein>
    <submittedName>
        <fullName evidence="3">Anti-anti-sigma factor</fullName>
    </submittedName>
</protein>
<proteinExistence type="predicted"/>
<name>A0A2P8DS42_9ACTN</name>
<dbReference type="CDD" id="cd07043">
    <property type="entry name" value="STAS_anti-anti-sigma_factors"/>
    <property type="match status" value="1"/>
</dbReference>
<gene>
    <name evidence="3" type="ORF">CLV63_102165</name>
</gene>
<sequence>MVFSGDSPLSESGPRSAAEVGGRDRFRCHEVVLFPVHGEIDMATAGALHDDLVALLAYPGDPCVIADLSQVGFIDASGLRALVAANRAFLRAGRHLVLAEPSAQASRLLDALHIERIFDIYPIVEMAAAHVTAKPPGGEPGGPH</sequence>
<accession>A0A2P8DS42</accession>
<evidence type="ECO:0000313" key="3">
    <source>
        <dbReference type="EMBL" id="PSL00039.1"/>
    </source>
</evidence>
<dbReference type="SUPFAM" id="SSF52091">
    <property type="entry name" value="SpoIIaa-like"/>
    <property type="match status" value="1"/>
</dbReference>
<feature type="region of interest" description="Disordered" evidence="1">
    <location>
        <begin position="1"/>
        <end position="21"/>
    </location>
</feature>
<evidence type="ECO:0000256" key="1">
    <source>
        <dbReference type="SAM" id="MobiDB-lite"/>
    </source>
</evidence>
<dbReference type="GO" id="GO:0043856">
    <property type="term" value="F:anti-sigma factor antagonist activity"/>
    <property type="evidence" value="ECO:0007669"/>
    <property type="project" value="TreeGrafter"/>
</dbReference>
<dbReference type="AlphaFoldDB" id="A0A2P8DS42"/>
<feature type="domain" description="STAS" evidence="2">
    <location>
        <begin position="31"/>
        <end position="131"/>
    </location>
</feature>